<dbReference type="Proteomes" id="UP001152320">
    <property type="component" value="Chromosome 1"/>
</dbReference>
<reference evidence="1" key="1">
    <citation type="submission" date="2021-10" db="EMBL/GenBank/DDBJ databases">
        <title>Tropical sea cucumber genome reveals ecological adaptation and Cuvierian tubules defense mechanism.</title>
        <authorList>
            <person name="Chen T."/>
        </authorList>
    </citation>
    <scope>NUCLEOTIDE SEQUENCE</scope>
    <source>
        <strain evidence="1">Nanhai2018</strain>
        <tissue evidence="1">Muscle</tissue>
    </source>
</reference>
<keyword evidence="2" id="KW-1185">Reference proteome</keyword>
<evidence type="ECO:0008006" key="3">
    <source>
        <dbReference type="Google" id="ProtNLM"/>
    </source>
</evidence>
<dbReference type="EMBL" id="JAIZAY010000001">
    <property type="protein sequence ID" value="KAJ8049621.1"/>
    <property type="molecule type" value="Genomic_DNA"/>
</dbReference>
<comment type="caution">
    <text evidence="1">The sequence shown here is derived from an EMBL/GenBank/DDBJ whole genome shotgun (WGS) entry which is preliminary data.</text>
</comment>
<dbReference type="SUPFAM" id="SSF48726">
    <property type="entry name" value="Immunoglobulin"/>
    <property type="match status" value="1"/>
</dbReference>
<protein>
    <recommendedName>
        <fullName evidence="3">Ig-like domain-containing protein</fullName>
    </recommendedName>
</protein>
<evidence type="ECO:0000313" key="1">
    <source>
        <dbReference type="EMBL" id="KAJ8049621.1"/>
    </source>
</evidence>
<accession>A0A9Q1HLC4</accession>
<proteinExistence type="predicted"/>
<gene>
    <name evidence="1" type="ORF">HOLleu_02447</name>
</gene>
<sequence length="458" mass="51858">MFKVGSIEQCTSPQYLEHNEVGIINCVFQDEPLRVLWYKSLQTTTDTLIIKLWDLVKDGRGYASGEYDIFLNGSLKINNVSSLHDGYYTVVKFRSLEYDPEQYSVLVVTTVQPSARRPTIKGCPIMLDTYCLQLMNSSELSCQVNETRPPIPLQWILRTPNGERNLSSAITVKHHNITSTTLATTSEAFYFTSVLSLLVCKAHTLPQMLDYDETTIIVENRNRNFSSLIAVQKFVERNSKFVLLCSEADIILVVWKKSHALQDNFEPVLHAVLFDKTVSLTHYDSYELNPDGSLAVRYADVVHEGLYGCVYETDVAGGLSLFNVTIYVFSVPEYPVVTGCNKYQYCSLEAKKEGSLTCSVTGIRPLVHIEVGTFTEEDAHVIAFTDREIAVIQDDDVYDIRITVKYRMKETFRERITLECRISAPNTDVLKSTTKFDLLFTMGKCTEPLTNHSDSDLP</sequence>
<dbReference type="AlphaFoldDB" id="A0A9Q1HLC4"/>
<organism evidence="1 2">
    <name type="scientific">Holothuria leucospilota</name>
    <name type="common">Black long sea cucumber</name>
    <name type="synonym">Mertensiothuria leucospilota</name>
    <dbReference type="NCBI Taxonomy" id="206669"/>
    <lineage>
        <taxon>Eukaryota</taxon>
        <taxon>Metazoa</taxon>
        <taxon>Echinodermata</taxon>
        <taxon>Eleutherozoa</taxon>
        <taxon>Echinozoa</taxon>
        <taxon>Holothuroidea</taxon>
        <taxon>Aspidochirotacea</taxon>
        <taxon>Aspidochirotida</taxon>
        <taxon>Holothuriidae</taxon>
        <taxon>Holothuria</taxon>
    </lineage>
</organism>
<dbReference type="OrthoDB" id="10693806at2759"/>
<name>A0A9Q1HLC4_HOLLE</name>
<evidence type="ECO:0000313" key="2">
    <source>
        <dbReference type="Proteomes" id="UP001152320"/>
    </source>
</evidence>
<dbReference type="InterPro" id="IPR036179">
    <property type="entry name" value="Ig-like_dom_sf"/>
</dbReference>